<dbReference type="Proteomes" id="UP000024816">
    <property type="component" value="Unassembled WGS sequence"/>
</dbReference>
<evidence type="ECO:0000256" key="1">
    <source>
        <dbReference type="ARBA" id="ARBA00007435"/>
    </source>
</evidence>
<proteinExistence type="inferred from homology"/>
<evidence type="ECO:0000259" key="2">
    <source>
        <dbReference type="PROSITE" id="PS50164"/>
    </source>
</evidence>
<dbReference type="SUPFAM" id="SSF82771">
    <property type="entry name" value="GIY-YIG endonuclease"/>
    <property type="match status" value="1"/>
</dbReference>
<feature type="domain" description="GIY-YIG" evidence="2">
    <location>
        <begin position="2"/>
        <end position="78"/>
    </location>
</feature>
<dbReference type="InterPro" id="IPR035901">
    <property type="entry name" value="GIY-YIG_endonuc_sf"/>
</dbReference>
<sequence length="97" mass="11698">MESYWVYILASKKDGAIYVGITSDLLGRVWQHRQGTYGGHTKKYHIRRLVWFDEFPNPEDAIAFEKKLKRWRRAWKDELIAKENPEWVDLYDQLTKP</sequence>
<dbReference type="AlphaFoldDB" id="A0A059FC12"/>
<name>A0A059FC12_9PROT</name>
<protein>
    <recommendedName>
        <fullName evidence="2">GIY-YIG domain-containing protein</fullName>
    </recommendedName>
</protein>
<dbReference type="InterPro" id="IPR050190">
    <property type="entry name" value="UPF0213_domain"/>
</dbReference>
<dbReference type="InterPro" id="IPR000305">
    <property type="entry name" value="GIY-YIG_endonuc"/>
</dbReference>
<dbReference type="CDD" id="cd10448">
    <property type="entry name" value="GIY-YIG_unchar_3"/>
    <property type="match status" value="1"/>
</dbReference>
<dbReference type="PROSITE" id="PS50164">
    <property type="entry name" value="GIY_YIG"/>
    <property type="match status" value="1"/>
</dbReference>
<gene>
    <name evidence="3" type="ORF">HJA_11325</name>
</gene>
<dbReference type="PANTHER" id="PTHR34477">
    <property type="entry name" value="UPF0213 PROTEIN YHBQ"/>
    <property type="match status" value="1"/>
</dbReference>
<accession>A0A059FC12</accession>
<dbReference type="Pfam" id="PF01541">
    <property type="entry name" value="GIY-YIG"/>
    <property type="match status" value="1"/>
</dbReference>
<reference evidence="3 4" key="1">
    <citation type="journal article" date="2014" name="Antonie Van Leeuwenhoek">
        <title>Hyphomonas beringensis sp. nov. and Hyphomonas chukchiensis sp. nov., isolated from surface seawater of the Bering Sea and Chukchi Sea.</title>
        <authorList>
            <person name="Li C."/>
            <person name="Lai Q."/>
            <person name="Li G."/>
            <person name="Dong C."/>
            <person name="Wang J."/>
            <person name="Liao Y."/>
            <person name="Shao Z."/>
        </authorList>
    </citation>
    <scope>NUCLEOTIDE SEQUENCE [LARGE SCALE GENOMIC DNA]</scope>
    <source>
        <strain evidence="3 4">VP2</strain>
    </source>
</reference>
<organism evidence="3 4">
    <name type="scientific">Hyphomonas jannaschiana VP2</name>
    <dbReference type="NCBI Taxonomy" id="1280952"/>
    <lineage>
        <taxon>Bacteria</taxon>
        <taxon>Pseudomonadati</taxon>
        <taxon>Pseudomonadota</taxon>
        <taxon>Alphaproteobacteria</taxon>
        <taxon>Hyphomonadales</taxon>
        <taxon>Hyphomonadaceae</taxon>
        <taxon>Hyphomonas</taxon>
    </lineage>
</organism>
<keyword evidence="4" id="KW-1185">Reference proteome</keyword>
<dbReference type="eggNOG" id="COG2827">
    <property type="taxonomic scope" value="Bacteria"/>
</dbReference>
<evidence type="ECO:0000313" key="3">
    <source>
        <dbReference type="EMBL" id="KCZ88170.1"/>
    </source>
</evidence>
<dbReference type="PANTHER" id="PTHR34477:SF5">
    <property type="entry name" value="BSL5627 PROTEIN"/>
    <property type="match status" value="1"/>
</dbReference>
<comment type="similarity">
    <text evidence="1">Belongs to the UPF0213 family.</text>
</comment>
<dbReference type="Gene3D" id="3.40.1440.10">
    <property type="entry name" value="GIY-YIG endonuclease"/>
    <property type="match status" value="1"/>
</dbReference>
<dbReference type="EMBL" id="ARYJ01000006">
    <property type="protein sequence ID" value="KCZ88170.1"/>
    <property type="molecule type" value="Genomic_DNA"/>
</dbReference>
<evidence type="ECO:0000313" key="4">
    <source>
        <dbReference type="Proteomes" id="UP000024816"/>
    </source>
</evidence>
<comment type="caution">
    <text evidence="3">The sequence shown here is derived from an EMBL/GenBank/DDBJ whole genome shotgun (WGS) entry which is preliminary data.</text>
</comment>
<dbReference type="PATRIC" id="fig|1280952.3.peg.2265"/>
<dbReference type="OrthoDB" id="287318at2"/>
<dbReference type="STRING" id="1280952.HJA_11325"/>